<evidence type="ECO:0000313" key="7">
    <source>
        <dbReference type="EMBL" id="HIS25198.1"/>
    </source>
</evidence>
<gene>
    <name evidence="7" type="ORF">IAD01_07370</name>
</gene>
<dbReference type="GO" id="GO:0016020">
    <property type="term" value="C:membrane"/>
    <property type="evidence" value="ECO:0007669"/>
    <property type="project" value="UniProtKB-SubCell"/>
</dbReference>
<reference evidence="7" key="1">
    <citation type="submission" date="2020-10" db="EMBL/GenBank/DDBJ databases">
        <authorList>
            <person name="Gilroy R."/>
        </authorList>
    </citation>
    <scope>NUCLEOTIDE SEQUENCE</scope>
    <source>
        <strain evidence="7">CHK157-1446</strain>
    </source>
</reference>
<dbReference type="Proteomes" id="UP000823982">
    <property type="component" value="Unassembled WGS sequence"/>
</dbReference>
<protein>
    <submittedName>
        <fullName evidence="7">NINE protein</fullName>
    </submittedName>
</protein>
<sequence>MGTFGAHKFYAGKTGTGIAFILFSWTCIPSIISFVDFIIGLCKKSDANGNILV</sequence>
<organism evidence="7 8">
    <name type="scientific">Candidatus Faeciplasma gallinarum</name>
    <dbReference type="NCBI Taxonomy" id="2840799"/>
    <lineage>
        <taxon>Bacteria</taxon>
        <taxon>Bacillati</taxon>
        <taxon>Bacillota</taxon>
        <taxon>Clostridia</taxon>
        <taxon>Eubacteriales</taxon>
        <taxon>Oscillospiraceae</taxon>
        <taxon>Oscillospiraceae incertae sedis</taxon>
        <taxon>Candidatus Faeciplasma</taxon>
    </lineage>
</organism>
<reference evidence="7" key="2">
    <citation type="journal article" date="2021" name="PeerJ">
        <title>Extensive microbial diversity within the chicken gut microbiome revealed by metagenomics and culture.</title>
        <authorList>
            <person name="Gilroy R."/>
            <person name="Ravi A."/>
            <person name="Getino M."/>
            <person name="Pursley I."/>
            <person name="Horton D.L."/>
            <person name="Alikhan N.F."/>
            <person name="Baker D."/>
            <person name="Gharbi K."/>
            <person name="Hall N."/>
            <person name="Watson M."/>
            <person name="Adriaenssens E.M."/>
            <person name="Foster-Nyarko E."/>
            <person name="Jarju S."/>
            <person name="Secka A."/>
            <person name="Antonio M."/>
            <person name="Oren A."/>
            <person name="Chaudhuri R.R."/>
            <person name="La Ragione R."/>
            <person name="Hildebrand F."/>
            <person name="Pallen M.J."/>
        </authorList>
    </citation>
    <scope>NUCLEOTIDE SEQUENCE</scope>
    <source>
        <strain evidence="7">CHK157-1446</strain>
    </source>
</reference>
<dbReference type="EMBL" id="DVIR01000068">
    <property type="protein sequence ID" value="HIS25198.1"/>
    <property type="molecule type" value="Genomic_DNA"/>
</dbReference>
<evidence type="ECO:0000256" key="4">
    <source>
        <dbReference type="ARBA" id="ARBA00023136"/>
    </source>
</evidence>
<evidence type="ECO:0000256" key="1">
    <source>
        <dbReference type="ARBA" id="ARBA00004141"/>
    </source>
</evidence>
<dbReference type="Pfam" id="PF05154">
    <property type="entry name" value="TM2"/>
    <property type="match status" value="1"/>
</dbReference>
<keyword evidence="4 5" id="KW-0472">Membrane</keyword>
<keyword evidence="3 5" id="KW-1133">Transmembrane helix</keyword>
<dbReference type="InterPro" id="IPR007829">
    <property type="entry name" value="TM2"/>
</dbReference>
<evidence type="ECO:0000256" key="3">
    <source>
        <dbReference type="ARBA" id="ARBA00022989"/>
    </source>
</evidence>
<comment type="subcellular location">
    <subcellularLocation>
        <location evidence="1">Membrane</location>
        <topology evidence="1">Multi-pass membrane protein</topology>
    </subcellularLocation>
</comment>
<proteinExistence type="predicted"/>
<feature type="transmembrane region" description="Helical" evidence="5">
    <location>
        <begin position="18"/>
        <end position="42"/>
    </location>
</feature>
<feature type="domain" description="TM2" evidence="6">
    <location>
        <begin position="2"/>
        <end position="38"/>
    </location>
</feature>
<keyword evidence="2 5" id="KW-0812">Transmembrane</keyword>
<evidence type="ECO:0000256" key="5">
    <source>
        <dbReference type="SAM" id="Phobius"/>
    </source>
</evidence>
<evidence type="ECO:0000313" key="8">
    <source>
        <dbReference type="Proteomes" id="UP000823982"/>
    </source>
</evidence>
<dbReference type="AlphaFoldDB" id="A0A9D1JID8"/>
<name>A0A9D1JID8_9FIRM</name>
<accession>A0A9D1JID8</accession>
<comment type="caution">
    <text evidence="7">The sequence shown here is derived from an EMBL/GenBank/DDBJ whole genome shotgun (WGS) entry which is preliminary data.</text>
</comment>
<evidence type="ECO:0000256" key="2">
    <source>
        <dbReference type="ARBA" id="ARBA00022692"/>
    </source>
</evidence>
<evidence type="ECO:0000259" key="6">
    <source>
        <dbReference type="Pfam" id="PF05154"/>
    </source>
</evidence>